<dbReference type="HAMAP" id="MF_01393">
    <property type="entry name" value="ATP_synth_a_bact"/>
    <property type="match status" value="1"/>
</dbReference>
<sequence length="222" mass="24547">MDIEITAKTVFTIPILGGIPVTQTVVNMWIVMAILIAAALAIRLTIKWETVPHGIQNAVEALWDMISSFIRQNLGDKADPFIPYLTTVALFLSIANMLGLLGLRPPTSDITLTATLAIMTMVMIIVGSIKYKGVSGWLHSIAEPIAIMVPFNLMDYFIRPLSLAARLFGNILASMIIMDLVFSFIPIGLPPILSLYFDLFDGLIQTVIFLFLSMIYLREALE</sequence>
<dbReference type="Proteomes" id="UP000008457">
    <property type="component" value="Chromosome"/>
</dbReference>
<evidence type="ECO:0000256" key="7">
    <source>
        <dbReference type="ARBA" id="ARBA00022989"/>
    </source>
</evidence>
<feature type="transmembrane region" description="Helical" evidence="11">
    <location>
        <begin position="25"/>
        <end position="46"/>
    </location>
</feature>
<dbReference type="GO" id="GO:0005886">
    <property type="term" value="C:plasma membrane"/>
    <property type="evidence" value="ECO:0007669"/>
    <property type="project" value="UniProtKB-SubCell"/>
</dbReference>
<feature type="transmembrane region" description="Helical" evidence="11">
    <location>
        <begin position="81"/>
        <end position="103"/>
    </location>
</feature>
<keyword evidence="13" id="KW-1185">Reference proteome</keyword>
<dbReference type="SUPFAM" id="SSF81336">
    <property type="entry name" value="F1F0 ATP synthase subunit A"/>
    <property type="match status" value="1"/>
</dbReference>
<keyword evidence="9 11" id="KW-0472">Membrane</keyword>
<dbReference type="InterPro" id="IPR035908">
    <property type="entry name" value="F0_ATP_A_sf"/>
</dbReference>
<feature type="transmembrane region" description="Helical" evidence="11">
    <location>
        <begin position="195"/>
        <end position="217"/>
    </location>
</feature>
<protein>
    <recommendedName>
        <fullName evidence="11">ATP synthase subunit a</fullName>
    </recommendedName>
    <alternativeName>
        <fullName evidence="11">ATP synthase F0 sector subunit a</fullName>
    </alternativeName>
    <alternativeName>
        <fullName evidence="11">F-ATPase subunit 6</fullName>
    </alternativeName>
</protein>
<keyword evidence="11" id="KW-1003">Cell membrane</keyword>
<dbReference type="HOGENOM" id="CLU_041018_2_0_9"/>
<comment type="function">
    <text evidence="11">Key component of the proton channel; it plays a direct role in the translocation of protons across the membrane.</text>
</comment>
<comment type="subcellular location">
    <subcellularLocation>
        <location evidence="11">Cell membrane</location>
        <topology evidence="11">Multi-pass membrane protein</topology>
    </subcellularLocation>
    <subcellularLocation>
        <location evidence="1">Membrane</location>
        <topology evidence="1">Multi-pass membrane protein</topology>
    </subcellularLocation>
</comment>
<name>F3ZY84_MAHA5</name>
<evidence type="ECO:0000256" key="5">
    <source>
        <dbReference type="ARBA" id="ARBA00022692"/>
    </source>
</evidence>
<feature type="transmembrane region" description="Helical" evidence="11">
    <location>
        <begin position="167"/>
        <end position="189"/>
    </location>
</feature>
<dbReference type="OrthoDB" id="9789241at2"/>
<evidence type="ECO:0000256" key="8">
    <source>
        <dbReference type="ARBA" id="ARBA00023065"/>
    </source>
</evidence>
<keyword evidence="10 11" id="KW-0066">ATP synthesis</keyword>
<dbReference type="EMBL" id="CP002360">
    <property type="protein sequence ID" value="AEE95609.1"/>
    <property type="molecule type" value="Genomic_DNA"/>
</dbReference>
<dbReference type="STRING" id="697281.Mahau_0393"/>
<dbReference type="RefSeq" id="WP_013780042.1">
    <property type="nucleotide sequence ID" value="NC_015520.1"/>
</dbReference>
<evidence type="ECO:0000256" key="1">
    <source>
        <dbReference type="ARBA" id="ARBA00004141"/>
    </source>
</evidence>
<organism evidence="12 13">
    <name type="scientific">Mahella australiensis (strain DSM 15567 / CIP 107919 / 50-1 BON)</name>
    <dbReference type="NCBI Taxonomy" id="697281"/>
    <lineage>
        <taxon>Bacteria</taxon>
        <taxon>Bacillati</taxon>
        <taxon>Bacillota</taxon>
        <taxon>Clostridia</taxon>
        <taxon>Thermoanaerobacterales</taxon>
        <taxon>Thermoanaerobacterales Family IV. Incertae Sedis</taxon>
        <taxon>Mahella</taxon>
    </lineage>
</organism>
<dbReference type="PANTHER" id="PTHR42823">
    <property type="entry name" value="ATP SYNTHASE SUBUNIT A, CHLOROPLASTIC"/>
    <property type="match status" value="1"/>
</dbReference>
<evidence type="ECO:0000256" key="4">
    <source>
        <dbReference type="ARBA" id="ARBA00022547"/>
    </source>
</evidence>
<evidence type="ECO:0000256" key="2">
    <source>
        <dbReference type="ARBA" id="ARBA00006810"/>
    </source>
</evidence>
<dbReference type="GO" id="GO:0046933">
    <property type="term" value="F:proton-transporting ATP synthase activity, rotational mechanism"/>
    <property type="evidence" value="ECO:0007669"/>
    <property type="project" value="UniProtKB-UniRule"/>
</dbReference>
<dbReference type="CDD" id="cd00310">
    <property type="entry name" value="ATP-synt_Fo_a_6"/>
    <property type="match status" value="1"/>
</dbReference>
<feature type="transmembrane region" description="Helical" evidence="11">
    <location>
        <begin position="110"/>
        <end position="131"/>
    </location>
</feature>
<keyword evidence="8 11" id="KW-0406">Ion transport</keyword>
<dbReference type="KEGG" id="mas:Mahau_0393"/>
<dbReference type="InterPro" id="IPR045082">
    <property type="entry name" value="ATP_syn_F0_a_bact/chloroplast"/>
</dbReference>
<dbReference type="PRINTS" id="PR00123">
    <property type="entry name" value="ATPASEA"/>
</dbReference>
<dbReference type="Gene3D" id="1.20.120.220">
    <property type="entry name" value="ATP synthase, F0 complex, subunit A"/>
    <property type="match status" value="1"/>
</dbReference>
<reference evidence="13" key="1">
    <citation type="submission" date="2010-11" db="EMBL/GenBank/DDBJ databases">
        <title>The complete genome of Mahella australiensis DSM 15567.</title>
        <authorList>
            <consortium name="US DOE Joint Genome Institute (JGI-PGF)"/>
            <person name="Lucas S."/>
            <person name="Copeland A."/>
            <person name="Lapidus A."/>
            <person name="Bruce D."/>
            <person name="Goodwin L."/>
            <person name="Pitluck S."/>
            <person name="Kyrpides N."/>
            <person name="Mavromatis K."/>
            <person name="Pagani I."/>
            <person name="Ivanova N."/>
            <person name="Teshima H."/>
            <person name="Brettin T."/>
            <person name="Detter J.C."/>
            <person name="Han C."/>
            <person name="Tapia R."/>
            <person name="Land M."/>
            <person name="Hauser L."/>
            <person name="Markowitz V."/>
            <person name="Cheng J.-F."/>
            <person name="Hugenholtz P."/>
            <person name="Woyke T."/>
            <person name="Wu D."/>
            <person name="Spring S."/>
            <person name="Pukall R."/>
            <person name="Steenblock K."/>
            <person name="Schneider S."/>
            <person name="Klenk H.-P."/>
            <person name="Eisen J.A."/>
        </authorList>
    </citation>
    <scope>NUCLEOTIDE SEQUENCE [LARGE SCALE GENOMIC DNA]</scope>
    <source>
        <strain evidence="13">DSM 15567 / CIP 107919 / 50-1 BON</strain>
    </source>
</reference>
<evidence type="ECO:0000256" key="6">
    <source>
        <dbReference type="ARBA" id="ARBA00022781"/>
    </source>
</evidence>
<dbReference type="GO" id="GO:0045259">
    <property type="term" value="C:proton-transporting ATP synthase complex"/>
    <property type="evidence" value="ECO:0007669"/>
    <property type="project" value="UniProtKB-KW"/>
</dbReference>
<reference evidence="12 13" key="2">
    <citation type="journal article" date="2011" name="Stand. Genomic Sci.">
        <title>Complete genome sequence of Mahella australiensis type strain (50-1 BON).</title>
        <authorList>
            <person name="Sikorski J."/>
            <person name="Teshima H."/>
            <person name="Nolan M."/>
            <person name="Lucas S."/>
            <person name="Hammon N."/>
            <person name="Deshpande S."/>
            <person name="Cheng J.F."/>
            <person name="Pitluck S."/>
            <person name="Liolios K."/>
            <person name="Pagani I."/>
            <person name="Ivanova N."/>
            <person name="Huntemann M."/>
            <person name="Mavromatis K."/>
            <person name="Ovchinikova G."/>
            <person name="Pati A."/>
            <person name="Tapia R."/>
            <person name="Han C."/>
            <person name="Goodwin L."/>
            <person name="Chen A."/>
            <person name="Palaniappan K."/>
            <person name="Land M."/>
            <person name="Hauser L."/>
            <person name="Ngatchou-Djao O.D."/>
            <person name="Rohde M."/>
            <person name="Pukall R."/>
            <person name="Spring S."/>
            <person name="Abt B."/>
            <person name="Goker M."/>
            <person name="Detter J.C."/>
            <person name="Woyke T."/>
            <person name="Bristow J."/>
            <person name="Markowitz V."/>
            <person name="Hugenholtz P."/>
            <person name="Eisen J.A."/>
            <person name="Kyrpides N.C."/>
            <person name="Klenk H.P."/>
            <person name="Lapidus A."/>
        </authorList>
    </citation>
    <scope>NUCLEOTIDE SEQUENCE [LARGE SCALE GENOMIC DNA]</scope>
    <source>
        <strain evidence="13">DSM 15567 / CIP 107919 / 50-1 BON</strain>
    </source>
</reference>
<proteinExistence type="inferred from homology"/>
<dbReference type="PANTHER" id="PTHR42823:SF3">
    <property type="entry name" value="ATP SYNTHASE SUBUNIT A, CHLOROPLASTIC"/>
    <property type="match status" value="1"/>
</dbReference>
<dbReference type="Pfam" id="PF00119">
    <property type="entry name" value="ATP-synt_A"/>
    <property type="match status" value="1"/>
</dbReference>
<gene>
    <name evidence="11" type="primary">atpB</name>
    <name evidence="12" type="ordered locus">Mahau_0393</name>
</gene>
<accession>F3ZY84</accession>
<evidence type="ECO:0000313" key="12">
    <source>
        <dbReference type="EMBL" id="AEE95609.1"/>
    </source>
</evidence>
<keyword evidence="3 11" id="KW-0813">Transport</keyword>
<dbReference type="InterPro" id="IPR000568">
    <property type="entry name" value="ATP_synth_F0_asu"/>
</dbReference>
<evidence type="ECO:0000313" key="13">
    <source>
        <dbReference type="Proteomes" id="UP000008457"/>
    </source>
</evidence>
<dbReference type="eggNOG" id="COG0356">
    <property type="taxonomic scope" value="Bacteria"/>
</dbReference>
<keyword evidence="7 11" id="KW-1133">Transmembrane helix</keyword>
<keyword evidence="4 11" id="KW-0138">CF(0)</keyword>
<evidence type="ECO:0000256" key="9">
    <source>
        <dbReference type="ARBA" id="ARBA00023136"/>
    </source>
</evidence>
<evidence type="ECO:0000256" key="3">
    <source>
        <dbReference type="ARBA" id="ARBA00022448"/>
    </source>
</evidence>
<evidence type="ECO:0000256" key="10">
    <source>
        <dbReference type="ARBA" id="ARBA00023310"/>
    </source>
</evidence>
<evidence type="ECO:0000256" key="11">
    <source>
        <dbReference type="HAMAP-Rule" id="MF_01393"/>
    </source>
</evidence>
<comment type="similarity">
    <text evidence="2 11">Belongs to the ATPase A chain family.</text>
</comment>
<keyword evidence="6 11" id="KW-0375">Hydrogen ion transport</keyword>
<comment type="subunit">
    <text evidence="11">F-type ATPases have 2 components, CF(1) - the catalytic core - and CF(0) - the membrane proton channel. CF(1) has five subunits: alpha(3), beta(3), gamma(1), delta(1), epsilon(1). CF(0) has three main subunits: a(1), b(2) and c(9-12). The alpha and beta chains form an alternating ring which encloses part of the gamma chain. CF(1) is attached to CF(0) by a central stalk formed by the gamma and epsilon chains, while a peripheral stalk is formed by the delta and b chains.</text>
</comment>
<dbReference type="GO" id="GO:0042777">
    <property type="term" value="P:proton motive force-driven plasma membrane ATP synthesis"/>
    <property type="evidence" value="ECO:0007669"/>
    <property type="project" value="TreeGrafter"/>
</dbReference>
<dbReference type="NCBIfam" id="NF004486">
    <property type="entry name" value="PRK05815.3-4"/>
    <property type="match status" value="1"/>
</dbReference>
<keyword evidence="5 11" id="KW-0812">Transmembrane</keyword>
<dbReference type="AlphaFoldDB" id="F3ZY84"/>